<dbReference type="GO" id="GO:0008380">
    <property type="term" value="P:RNA splicing"/>
    <property type="evidence" value="ECO:0007669"/>
    <property type="project" value="UniProtKB-KW"/>
</dbReference>
<dbReference type="InterPro" id="IPR006536">
    <property type="entry name" value="HnRNP-L/PTB"/>
</dbReference>
<keyword evidence="1" id="KW-0597">Phosphoprotein</keyword>
<dbReference type="FunFam" id="3.30.70.330:FF:000341">
    <property type="entry name" value="Hephaestus, isoform C"/>
    <property type="match status" value="1"/>
</dbReference>
<protein>
    <submittedName>
        <fullName evidence="9">Polypyrimidine tract binding protein 1a</fullName>
    </submittedName>
</protein>
<feature type="domain" description="RRM" evidence="8">
    <location>
        <begin position="487"/>
        <end position="562"/>
    </location>
</feature>
<feature type="domain" description="RRM" evidence="8">
    <location>
        <begin position="72"/>
        <end position="146"/>
    </location>
</feature>
<evidence type="ECO:0000256" key="5">
    <source>
        <dbReference type="ARBA" id="ARBA00022990"/>
    </source>
</evidence>
<dbReference type="SMART" id="SM00360">
    <property type="entry name" value="RRM"/>
    <property type="match status" value="4"/>
</dbReference>
<dbReference type="CDD" id="cd12693">
    <property type="entry name" value="RRM2_PTBP1_like"/>
    <property type="match status" value="1"/>
</dbReference>
<evidence type="ECO:0000256" key="6">
    <source>
        <dbReference type="ARBA" id="ARBA00023187"/>
    </source>
</evidence>
<dbReference type="Pfam" id="PF22976">
    <property type="entry name" value="RRM_10"/>
    <property type="match status" value="1"/>
</dbReference>
<dbReference type="Ensembl" id="ENSSLUT00000043827.1">
    <property type="protein sequence ID" value="ENSSLUP00000042474.1"/>
    <property type="gene ID" value="ENSSLUG00000018728.1"/>
</dbReference>
<name>A0A8C9ZNP7_SANLU</name>
<dbReference type="Pfam" id="PF11835">
    <property type="entry name" value="RRM_8"/>
    <property type="match status" value="1"/>
</dbReference>
<accession>A0A8C9ZNP7</accession>
<keyword evidence="2" id="KW-0507">mRNA processing</keyword>
<dbReference type="GeneTree" id="ENSGT01050000244924"/>
<evidence type="ECO:0000256" key="2">
    <source>
        <dbReference type="ARBA" id="ARBA00022664"/>
    </source>
</evidence>
<feature type="domain" description="RRM" evidence="8">
    <location>
        <begin position="197"/>
        <end position="273"/>
    </location>
</feature>
<evidence type="ECO:0000313" key="10">
    <source>
        <dbReference type="Proteomes" id="UP000694568"/>
    </source>
</evidence>
<evidence type="ECO:0000259" key="8">
    <source>
        <dbReference type="PROSITE" id="PS50102"/>
    </source>
</evidence>
<keyword evidence="6" id="KW-0508">mRNA splicing</keyword>
<keyword evidence="4 7" id="KW-0694">RNA-binding</keyword>
<proteinExistence type="predicted"/>
<dbReference type="InterPro" id="IPR021790">
    <property type="entry name" value="PTBP1-like_RRM2"/>
</dbReference>
<dbReference type="AlphaFoldDB" id="A0A8C9ZNP7"/>
<dbReference type="Proteomes" id="UP000694568">
    <property type="component" value="Unplaced"/>
</dbReference>
<keyword evidence="5" id="KW-0007">Acetylation</keyword>
<dbReference type="PROSITE" id="PS50102">
    <property type="entry name" value="RRM"/>
    <property type="match status" value="4"/>
</dbReference>
<reference evidence="9" key="2">
    <citation type="submission" date="2025-09" db="UniProtKB">
        <authorList>
            <consortium name="Ensembl"/>
        </authorList>
    </citation>
    <scope>IDENTIFICATION</scope>
</reference>
<dbReference type="NCBIfam" id="TIGR01649">
    <property type="entry name" value="hnRNP-L_PTB"/>
    <property type="match status" value="1"/>
</dbReference>
<dbReference type="InterPro" id="IPR012677">
    <property type="entry name" value="Nucleotide-bd_a/b_plait_sf"/>
</dbReference>
<evidence type="ECO:0000256" key="7">
    <source>
        <dbReference type="PROSITE-ProRule" id="PRU00176"/>
    </source>
</evidence>
<keyword evidence="3" id="KW-0677">Repeat</keyword>
<dbReference type="FunFam" id="3.30.70.330:FF:000036">
    <property type="entry name" value="polypyrimidine tract-binding protein 1 isoform X2"/>
    <property type="match status" value="1"/>
</dbReference>
<dbReference type="FunFam" id="3.30.70.330:FF:000032">
    <property type="entry name" value="Polypyrimidine tract-binding protein 2 isoform 1"/>
    <property type="match status" value="1"/>
</dbReference>
<dbReference type="GO" id="GO:0003723">
    <property type="term" value="F:RNA binding"/>
    <property type="evidence" value="ECO:0007669"/>
    <property type="project" value="UniProtKB-UniRule"/>
</dbReference>
<sequence length="564" mass="61126">MDGRLDADLYPLGSGYVPEIEGVHDISVGTKRGSDELFSSCISNGPYIMNAANGNDSKKFKGDVRSPGVPSRVVHVRKLPNDINEAEVIGLGLPFGKVTNLLMLKGKNQAFLELNSEECAQTMVSYYSSVTPVIRNHPIYMQYSTHKELKTDNSPNQVRAQAALQAVNALHGGGMASMAIPADAASMGGAGSQSPVLRVIVENLFYPVTLDVLHQIFSKFGTVLKIITFTKNNQFQALIQYADGLTAQHSKLSLDGQNIYNACCTLRISFSKLTSLNVKYNNDKSRDYTRPDLPNADSQPSIDHQTMAAFGKIESQFCSTLGLSMPGMPSLASLGVGHGGMAAAAAAASRLGLSGLTASGGHHVLLVSNLNPEVSCVLCCTCVVTPPFSSLGVYGDVMRVKILFNKKENALIQMSDSTQAQLAMSHLNGQRLHGRAMRVTSSKHTTVQLPREGHEDQGLTKDYSNSPLHRFKKPGSKNYSNIFPPSATLHLSNIPPSVVEDDLRRLFASSGATVKAFKFFQKDRKMALIQMGSVEEAIESLIEFHNHDLGENHHLRVSFSKSTI</sequence>
<dbReference type="PANTHER" id="PTHR15592">
    <property type="entry name" value="MATRIN 3/NUCLEAR PROTEIN 220-RELATED"/>
    <property type="match status" value="1"/>
</dbReference>
<dbReference type="SUPFAM" id="SSF54928">
    <property type="entry name" value="RNA-binding domain, RBD"/>
    <property type="match status" value="4"/>
</dbReference>
<evidence type="ECO:0000256" key="4">
    <source>
        <dbReference type="ARBA" id="ARBA00022884"/>
    </source>
</evidence>
<dbReference type="FunFam" id="3.30.70.330:FF:000018">
    <property type="entry name" value="Polypyrimidine tract-binding protein 2 isoform 1"/>
    <property type="match status" value="1"/>
</dbReference>
<gene>
    <name evidence="9" type="primary">ptbp1a</name>
</gene>
<dbReference type="InterPro" id="IPR055204">
    <property type="entry name" value="HNRNPL_RRM"/>
</dbReference>
<feature type="domain" description="RRM" evidence="8">
    <location>
        <begin position="363"/>
        <end position="444"/>
    </location>
</feature>
<keyword evidence="10" id="KW-1185">Reference proteome</keyword>
<dbReference type="InterPro" id="IPR035979">
    <property type="entry name" value="RBD_domain_sf"/>
</dbReference>
<dbReference type="InterPro" id="IPR000504">
    <property type="entry name" value="RRM_dom"/>
</dbReference>
<evidence type="ECO:0000256" key="1">
    <source>
        <dbReference type="ARBA" id="ARBA00022553"/>
    </source>
</evidence>
<reference evidence="9" key="1">
    <citation type="submission" date="2025-08" db="UniProtKB">
        <authorList>
            <consortium name="Ensembl"/>
        </authorList>
    </citation>
    <scope>IDENTIFICATION</scope>
</reference>
<dbReference type="Pfam" id="PF13893">
    <property type="entry name" value="RRM_5"/>
    <property type="match status" value="1"/>
</dbReference>
<dbReference type="GO" id="GO:0005634">
    <property type="term" value="C:nucleus"/>
    <property type="evidence" value="ECO:0007669"/>
    <property type="project" value="InterPro"/>
</dbReference>
<organism evidence="9 10">
    <name type="scientific">Sander lucioperca</name>
    <name type="common">Pike-perch</name>
    <name type="synonym">Perca lucioperca</name>
    <dbReference type="NCBI Taxonomy" id="283035"/>
    <lineage>
        <taxon>Eukaryota</taxon>
        <taxon>Metazoa</taxon>
        <taxon>Chordata</taxon>
        <taxon>Craniata</taxon>
        <taxon>Vertebrata</taxon>
        <taxon>Euteleostomi</taxon>
        <taxon>Actinopterygii</taxon>
        <taxon>Neopterygii</taxon>
        <taxon>Teleostei</taxon>
        <taxon>Neoteleostei</taxon>
        <taxon>Acanthomorphata</taxon>
        <taxon>Eupercaria</taxon>
        <taxon>Perciformes</taxon>
        <taxon>Percoidei</taxon>
        <taxon>Percidae</taxon>
        <taxon>Luciopercinae</taxon>
        <taxon>Sander</taxon>
    </lineage>
</organism>
<dbReference type="Gene3D" id="3.30.70.330">
    <property type="match status" value="4"/>
</dbReference>
<evidence type="ECO:0000256" key="3">
    <source>
        <dbReference type="ARBA" id="ARBA00022737"/>
    </source>
</evidence>
<dbReference type="GO" id="GO:0006397">
    <property type="term" value="P:mRNA processing"/>
    <property type="evidence" value="ECO:0007669"/>
    <property type="project" value="UniProtKB-KW"/>
</dbReference>
<evidence type="ECO:0000313" key="9">
    <source>
        <dbReference type="Ensembl" id="ENSSLUP00000042474.1"/>
    </source>
</evidence>